<evidence type="ECO:0000259" key="2">
    <source>
        <dbReference type="PROSITE" id="PS51677"/>
    </source>
</evidence>
<dbReference type="Gene3D" id="3.20.20.370">
    <property type="entry name" value="Glycoside hydrolase/deacetylase"/>
    <property type="match status" value="1"/>
</dbReference>
<dbReference type="InterPro" id="IPR050248">
    <property type="entry name" value="Polysacc_deacetylase_ArnD"/>
</dbReference>
<keyword evidence="4" id="KW-1185">Reference proteome</keyword>
<dbReference type="AlphaFoldDB" id="A0A4U9RK12"/>
<name>A0A4U9RK12_HATHI</name>
<dbReference type="Proteomes" id="UP000308489">
    <property type="component" value="Chromosome 1"/>
</dbReference>
<dbReference type="KEGG" id="hhw:NCTC503_01924"/>
<dbReference type="GO" id="GO:0016810">
    <property type="term" value="F:hydrolase activity, acting on carbon-nitrogen (but not peptide) bonds"/>
    <property type="evidence" value="ECO:0007669"/>
    <property type="project" value="InterPro"/>
</dbReference>
<protein>
    <submittedName>
        <fullName evidence="3">Peptidoglycan N-acetylglucosamine deacetylase</fullName>
    </submittedName>
</protein>
<evidence type="ECO:0000313" key="4">
    <source>
        <dbReference type="Proteomes" id="UP000308489"/>
    </source>
</evidence>
<dbReference type="InterPro" id="IPR002509">
    <property type="entry name" value="NODB_dom"/>
</dbReference>
<dbReference type="PANTHER" id="PTHR10587:SF125">
    <property type="entry name" value="POLYSACCHARIDE DEACETYLASE YHEN-RELATED"/>
    <property type="match status" value="1"/>
</dbReference>
<gene>
    <name evidence="3" type="ORF">NCTC503_01924</name>
</gene>
<feature type="coiled-coil region" evidence="1">
    <location>
        <begin position="63"/>
        <end position="90"/>
    </location>
</feature>
<organism evidence="3 4">
    <name type="scientific">Hathewaya histolytica</name>
    <name type="common">Clostridium histolyticum</name>
    <dbReference type="NCBI Taxonomy" id="1498"/>
    <lineage>
        <taxon>Bacteria</taxon>
        <taxon>Bacillati</taxon>
        <taxon>Bacillota</taxon>
        <taxon>Clostridia</taxon>
        <taxon>Eubacteriales</taxon>
        <taxon>Clostridiaceae</taxon>
        <taxon>Hathewaya</taxon>
    </lineage>
</organism>
<evidence type="ECO:0000313" key="3">
    <source>
        <dbReference type="EMBL" id="VTQ92229.1"/>
    </source>
</evidence>
<keyword evidence="1" id="KW-0175">Coiled coil</keyword>
<accession>A0A4U9RK12</accession>
<dbReference type="InterPro" id="IPR011330">
    <property type="entry name" value="Glyco_hydro/deAcase_b/a-brl"/>
</dbReference>
<dbReference type="EMBL" id="LR590481">
    <property type="protein sequence ID" value="VTQ92229.1"/>
    <property type="molecule type" value="Genomic_DNA"/>
</dbReference>
<dbReference type="RefSeq" id="WP_138210513.1">
    <property type="nucleotide sequence ID" value="NZ_CBCRUQ010000003.1"/>
</dbReference>
<evidence type="ECO:0000256" key="1">
    <source>
        <dbReference type="SAM" id="Coils"/>
    </source>
</evidence>
<dbReference type="PANTHER" id="PTHR10587">
    <property type="entry name" value="GLYCOSYL TRANSFERASE-RELATED"/>
    <property type="match status" value="1"/>
</dbReference>
<dbReference type="OrthoDB" id="258610at2"/>
<sequence>MKNKFVGILLIIAIILQSILIYKIFENTYIQYNINNDIKRKENQIEEAKGYIKEIGMEKQKINKEINIKIKQKEEIINKEKKKRELEKRERDKYNNGEKIVYLTFDDGPSSNTRKILDILKDEKINGTFFVKGSDTEYSKELYKRIVEDGNAIGNHTYSHNYSYIYKSKENFIKDFNKLQNIIKETTGIEPKIMRFPGGSNNTVSHNYGGTGIMKEIINYFKQNNYIYYDWNVDSTDASKALQSKERIVNSVIYGSKDIDKIIVLMHDSGGKTTTVEALPEIIKSLKERGYKFKTLSPSEFRITFAT</sequence>
<reference evidence="3 4" key="1">
    <citation type="submission" date="2019-05" db="EMBL/GenBank/DDBJ databases">
        <authorList>
            <consortium name="Pathogen Informatics"/>
        </authorList>
    </citation>
    <scope>NUCLEOTIDE SEQUENCE [LARGE SCALE GENOMIC DNA]</scope>
    <source>
        <strain evidence="3 4">NCTC503</strain>
    </source>
</reference>
<dbReference type="SUPFAM" id="SSF88713">
    <property type="entry name" value="Glycoside hydrolase/deacetylase"/>
    <property type="match status" value="1"/>
</dbReference>
<feature type="domain" description="NodB homology" evidence="2">
    <location>
        <begin position="99"/>
        <end position="294"/>
    </location>
</feature>
<proteinExistence type="predicted"/>
<dbReference type="CDD" id="cd10944">
    <property type="entry name" value="CE4_SmPgdA_like"/>
    <property type="match status" value="1"/>
</dbReference>
<dbReference type="Pfam" id="PF01522">
    <property type="entry name" value="Polysacc_deac_1"/>
    <property type="match status" value="1"/>
</dbReference>
<dbReference type="GO" id="GO:0005975">
    <property type="term" value="P:carbohydrate metabolic process"/>
    <property type="evidence" value="ECO:0007669"/>
    <property type="project" value="InterPro"/>
</dbReference>
<dbReference type="PROSITE" id="PS51677">
    <property type="entry name" value="NODB"/>
    <property type="match status" value="1"/>
</dbReference>